<keyword evidence="5" id="KW-0732">Signal</keyword>
<accession>A0A4Z0LAP3</accession>
<dbReference type="Gene3D" id="3.10.20.310">
    <property type="entry name" value="membrane protein fhac"/>
    <property type="match status" value="1"/>
</dbReference>
<evidence type="ECO:0000256" key="1">
    <source>
        <dbReference type="ARBA" id="ARBA00022801"/>
    </source>
</evidence>
<dbReference type="Pfam" id="PF01734">
    <property type="entry name" value="Patatin"/>
    <property type="match status" value="1"/>
</dbReference>
<dbReference type="AlphaFoldDB" id="A0A4Z0LAP3"/>
<evidence type="ECO:0000256" key="4">
    <source>
        <dbReference type="PROSITE-ProRule" id="PRU01161"/>
    </source>
</evidence>
<feature type="active site" description="Nucleophile" evidence="4">
    <location>
        <position position="63"/>
    </location>
</feature>
<reference evidence="7 8" key="1">
    <citation type="submission" date="2019-04" db="EMBL/GenBank/DDBJ databases">
        <title>Flavobacterium sp. strain DS2-A Genome sequencing and assembly.</title>
        <authorList>
            <person name="Kim I."/>
        </authorList>
    </citation>
    <scope>NUCLEOTIDE SEQUENCE [LARGE SCALE GENOMIC DNA]</scope>
    <source>
        <strain evidence="7 8">DS2-A</strain>
    </source>
</reference>
<dbReference type="EMBL" id="SRLH01000003">
    <property type="protein sequence ID" value="TGD58507.1"/>
    <property type="molecule type" value="Genomic_DNA"/>
</dbReference>
<keyword evidence="3 4" id="KW-0443">Lipid metabolism</keyword>
<dbReference type="PROSITE" id="PS51635">
    <property type="entry name" value="PNPLA"/>
    <property type="match status" value="1"/>
</dbReference>
<dbReference type="GO" id="GO:0016787">
    <property type="term" value="F:hydrolase activity"/>
    <property type="evidence" value="ECO:0007669"/>
    <property type="project" value="UniProtKB-UniRule"/>
</dbReference>
<dbReference type="InterPro" id="IPR050301">
    <property type="entry name" value="NTE"/>
</dbReference>
<keyword evidence="1 4" id="KW-0378">Hydrolase</keyword>
<feature type="domain" description="PNPLA" evidence="6">
    <location>
        <begin position="30"/>
        <end position="220"/>
    </location>
</feature>
<proteinExistence type="predicted"/>
<dbReference type="PANTHER" id="PTHR14226:SF76">
    <property type="entry name" value="NTE FAMILY PROTEIN RSSA"/>
    <property type="match status" value="1"/>
</dbReference>
<keyword evidence="8" id="KW-1185">Reference proteome</keyword>
<feature type="active site" description="Proton acceptor" evidence="4">
    <location>
        <position position="207"/>
    </location>
</feature>
<evidence type="ECO:0000313" key="7">
    <source>
        <dbReference type="EMBL" id="TGD58507.1"/>
    </source>
</evidence>
<feature type="short sequence motif" description="GXSXG" evidence="4">
    <location>
        <begin position="61"/>
        <end position="65"/>
    </location>
</feature>
<evidence type="ECO:0000256" key="3">
    <source>
        <dbReference type="ARBA" id="ARBA00023098"/>
    </source>
</evidence>
<dbReference type="OrthoDB" id="9770965at2"/>
<feature type="chain" id="PRO_5021324240" evidence="5">
    <location>
        <begin position="22"/>
        <end position="734"/>
    </location>
</feature>
<feature type="short sequence motif" description="GXGXXG" evidence="4">
    <location>
        <begin position="34"/>
        <end position="39"/>
    </location>
</feature>
<evidence type="ECO:0000256" key="5">
    <source>
        <dbReference type="SAM" id="SignalP"/>
    </source>
</evidence>
<dbReference type="Proteomes" id="UP000297407">
    <property type="component" value="Unassembled WGS sequence"/>
</dbReference>
<evidence type="ECO:0000256" key="2">
    <source>
        <dbReference type="ARBA" id="ARBA00022963"/>
    </source>
</evidence>
<name>A0A4Z0LAP3_9FLAO</name>
<dbReference type="Pfam" id="PF19143">
    <property type="entry name" value="Omp85_2"/>
    <property type="match status" value="1"/>
</dbReference>
<dbReference type="RefSeq" id="WP_135525766.1">
    <property type="nucleotide sequence ID" value="NZ_SRLH01000003.1"/>
</dbReference>
<dbReference type="Gene3D" id="3.40.1090.10">
    <property type="entry name" value="Cytosolic phospholipase A2 catalytic domain"/>
    <property type="match status" value="2"/>
</dbReference>
<evidence type="ECO:0000259" key="6">
    <source>
        <dbReference type="PROSITE" id="PS51635"/>
    </source>
</evidence>
<gene>
    <name evidence="7" type="ORF">E4635_06225</name>
</gene>
<dbReference type="CDD" id="cd07205">
    <property type="entry name" value="Pat_PNPLA6_PNPLA7_NTE1_like"/>
    <property type="match status" value="1"/>
</dbReference>
<evidence type="ECO:0000313" key="8">
    <source>
        <dbReference type="Proteomes" id="UP000297407"/>
    </source>
</evidence>
<dbReference type="InterPro" id="IPR002641">
    <property type="entry name" value="PNPLA_dom"/>
</dbReference>
<keyword evidence="2 4" id="KW-0442">Lipid degradation</keyword>
<organism evidence="7 8">
    <name type="scientific">Flavobacterium humi</name>
    <dbReference type="NCBI Taxonomy" id="2562683"/>
    <lineage>
        <taxon>Bacteria</taxon>
        <taxon>Pseudomonadati</taxon>
        <taxon>Bacteroidota</taxon>
        <taxon>Flavobacteriia</taxon>
        <taxon>Flavobacteriales</taxon>
        <taxon>Flavobacteriaceae</taxon>
        <taxon>Flavobacterium</taxon>
    </lineage>
</organism>
<dbReference type="InterPro" id="IPR016035">
    <property type="entry name" value="Acyl_Trfase/lysoPLipase"/>
</dbReference>
<feature type="short sequence motif" description="DGA/G" evidence="4">
    <location>
        <begin position="207"/>
        <end position="209"/>
    </location>
</feature>
<dbReference type="InterPro" id="IPR043864">
    <property type="entry name" value="Omp85-like_dom"/>
</dbReference>
<feature type="signal peptide" evidence="5">
    <location>
        <begin position="1"/>
        <end position="21"/>
    </location>
</feature>
<dbReference type="SUPFAM" id="SSF52151">
    <property type="entry name" value="FabD/lysophospholipase-like"/>
    <property type="match status" value="1"/>
</dbReference>
<dbReference type="Gene3D" id="2.40.160.50">
    <property type="entry name" value="membrane protein fhac: a member of the omp85/tpsb transporter family"/>
    <property type="match status" value="1"/>
</dbReference>
<comment type="caution">
    <text evidence="7">The sequence shown here is derived from an EMBL/GenBank/DDBJ whole genome shotgun (WGS) entry which is preliminary data.</text>
</comment>
<protein>
    <submittedName>
        <fullName evidence="7">Patatin</fullName>
    </submittedName>
</protein>
<dbReference type="PANTHER" id="PTHR14226">
    <property type="entry name" value="NEUROPATHY TARGET ESTERASE/SWISS CHEESE D.MELANOGASTER"/>
    <property type="match status" value="1"/>
</dbReference>
<dbReference type="GO" id="GO:0016042">
    <property type="term" value="P:lipid catabolic process"/>
    <property type="evidence" value="ECO:0007669"/>
    <property type="project" value="UniProtKB-UniRule"/>
</dbReference>
<sequence>MKKTVLFFLCFIFFTASFSQNTEHKPKIGLVLSGGGAKGLAHIGVLKEIEKAGIKIDYIGGTSMGAIIGGLYASGYTAKELDSIFRGTNFDELLQDFVPRNNKTFYEKHNDEIYALTLPFQNLRISVPRGISKGMYNYNLISRLTNNVRYIRDFNELKIPFLCIATNVETGEEVVFNKGSLPLALLASSAFPSLFSPVEINGKYYIDGGVTNNYPVEEVRKMGADIIIGVDVQDDLKTSSQIKGAAGVLVQISNFQMLQKMKEKKLKTDIYIKPNIDGFTVISFEQGEAIINKGVEAAKLVKGRLDSLGTNYKAVPTHSKLADSLNIKDIEVVGLKDYTKSYVLGKLRFNPKRKTSYIDLHSGINNLNATQNFSSINYKLAKENENQDNLILEVRENPVKTFIKLGLHYDDLFKSGGLINITKKKLLIKNDVASFDFILGDNIRYNFDYYIDNGFHWSFGFKSKFQQFNKTSKTDFNGGMTLSNLGLNSINVDYLDLSNQAYLQTIFAQKFLIGAGVEHKFMKISSNSIQNTTTYFDNSHYLSVVGFLKYDSFDNKYFPKKGWYFLGDFQSFLSSTDYNNNFSKFSTFKGDMAIVHTFFKKIAVKLQSEGGFNVEKNTNSVFDFVLGGYGFNKINNIRHFYGYDFLELSGSSYIKGSMTLDYEFVRKSHLNFTANYANIGREIFQTNAWISHPKYSGYGLGYGIETFIGPIELKHSWSPETKKHYTWFTVGFWF</sequence>